<evidence type="ECO:0000313" key="2">
    <source>
        <dbReference type="Proteomes" id="UP000026915"/>
    </source>
</evidence>
<keyword evidence="2" id="KW-1185">Reference proteome</keyword>
<accession>A0A061FJ87</accession>
<dbReference type="InParanoid" id="A0A061FJ87"/>
<dbReference type="HOGENOM" id="CLU_2350921_0_0_1"/>
<name>A0A061FJ87_THECC</name>
<gene>
    <name evidence="1" type="ORF">TCM_036569</name>
</gene>
<protein>
    <submittedName>
        <fullName evidence="1">Uncharacterized protein</fullName>
    </submittedName>
</protein>
<dbReference type="EMBL" id="CM001886">
    <property type="protein sequence ID" value="EOY17405.1"/>
    <property type="molecule type" value="Genomic_DNA"/>
</dbReference>
<dbReference type="Gramene" id="EOY17405">
    <property type="protein sequence ID" value="EOY17405"/>
    <property type="gene ID" value="TCM_036569"/>
</dbReference>
<sequence>MESKSAFKGTMFYVVSLLYPWCKEVEEDCNHVILCCKWRCQFCGKIVSWWGIVRCFPNVVHLSWRGKDERNANVRGSTMVLVGVLEMKWCLRERNGK</sequence>
<organism evidence="1 2">
    <name type="scientific">Theobroma cacao</name>
    <name type="common">Cacao</name>
    <name type="synonym">Cocoa</name>
    <dbReference type="NCBI Taxonomy" id="3641"/>
    <lineage>
        <taxon>Eukaryota</taxon>
        <taxon>Viridiplantae</taxon>
        <taxon>Streptophyta</taxon>
        <taxon>Embryophyta</taxon>
        <taxon>Tracheophyta</taxon>
        <taxon>Spermatophyta</taxon>
        <taxon>Magnoliopsida</taxon>
        <taxon>eudicotyledons</taxon>
        <taxon>Gunneridae</taxon>
        <taxon>Pentapetalae</taxon>
        <taxon>rosids</taxon>
        <taxon>malvids</taxon>
        <taxon>Malvales</taxon>
        <taxon>Malvaceae</taxon>
        <taxon>Byttnerioideae</taxon>
        <taxon>Theobroma</taxon>
    </lineage>
</organism>
<dbReference type="AlphaFoldDB" id="A0A061FJ87"/>
<evidence type="ECO:0000313" key="1">
    <source>
        <dbReference type="EMBL" id="EOY17405.1"/>
    </source>
</evidence>
<proteinExistence type="predicted"/>
<reference evidence="1 2" key="1">
    <citation type="journal article" date="2013" name="Genome Biol.">
        <title>The genome sequence of the most widely cultivated cacao type and its use to identify candidate genes regulating pod color.</title>
        <authorList>
            <person name="Motamayor J.C."/>
            <person name="Mockaitis K."/>
            <person name="Schmutz J."/>
            <person name="Haiminen N."/>
            <person name="Iii D.L."/>
            <person name="Cornejo O."/>
            <person name="Findley S.D."/>
            <person name="Zheng P."/>
            <person name="Utro F."/>
            <person name="Royaert S."/>
            <person name="Saski C."/>
            <person name="Jenkins J."/>
            <person name="Podicheti R."/>
            <person name="Zhao M."/>
            <person name="Scheffler B.E."/>
            <person name="Stack J.C."/>
            <person name="Feltus F.A."/>
            <person name="Mustiga G.M."/>
            <person name="Amores F."/>
            <person name="Phillips W."/>
            <person name="Marelli J.P."/>
            <person name="May G.D."/>
            <person name="Shapiro H."/>
            <person name="Ma J."/>
            <person name="Bustamante C.D."/>
            <person name="Schnell R.J."/>
            <person name="Main D."/>
            <person name="Gilbert D."/>
            <person name="Parida L."/>
            <person name="Kuhn D.N."/>
        </authorList>
    </citation>
    <scope>NUCLEOTIDE SEQUENCE [LARGE SCALE GENOMIC DNA]</scope>
    <source>
        <strain evidence="2">cv. Matina 1-6</strain>
    </source>
</reference>
<dbReference type="Proteomes" id="UP000026915">
    <property type="component" value="Chromosome 8"/>
</dbReference>